<feature type="binding site" evidence="5">
    <location>
        <position position="83"/>
    </location>
    <ligand>
        <name>Mg(2+)</name>
        <dbReference type="ChEBI" id="CHEBI:18420"/>
        <label>1</label>
        <note>catalytic</note>
    </ligand>
</feature>
<feature type="binding site" evidence="5">
    <location>
        <position position="205"/>
    </location>
    <ligand>
        <name>Mg(2+)</name>
        <dbReference type="ChEBI" id="CHEBI:18420"/>
        <label>1</label>
        <note>catalytic</note>
    </ligand>
</feature>
<evidence type="ECO:0008006" key="8">
    <source>
        <dbReference type="Google" id="ProtNLM"/>
    </source>
</evidence>
<dbReference type="Pfam" id="PF00459">
    <property type="entry name" value="Inositol_P"/>
    <property type="match status" value="1"/>
</dbReference>
<dbReference type="PANTHER" id="PTHR20854">
    <property type="entry name" value="INOSITOL MONOPHOSPHATASE"/>
    <property type="match status" value="1"/>
</dbReference>
<dbReference type="GO" id="GO:0007165">
    <property type="term" value="P:signal transduction"/>
    <property type="evidence" value="ECO:0007669"/>
    <property type="project" value="TreeGrafter"/>
</dbReference>
<dbReference type="InterPro" id="IPR000760">
    <property type="entry name" value="Inositol_monophosphatase-like"/>
</dbReference>
<dbReference type="RefSeq" id="WP_120171591.1">
    <property type="nucleotide sequence ID" value="NZ_AP018400.1"/>
</dbReference>
<dbReference type="PANTHER" id="PTHR20854:SF4">
    <property type="entry name" value="INOSITOL-1-MONOPHOSPHATASE-RELATED"/>
    <property type="match status" value="1"/>
</dbReference>
<proteinExistence type="predicted"/>
<dbReference type="SUPFAM" id="SSF56655">
    <property type="entry name" value="Carbohydrate phosphatase"/>
    <property type="match status" value="1"/>
</dbReference>
<protein>
    <recommendedName>
        <fullName evidence="8">Inositol monophosphatase family protein</fullName>
    </recommendedName>
</protein>
<evidence type="ECO:0000256" key="5">
    <source>
        <dbReference type="PIRSR" id="PIRSR600760-2"/>
    </source>
</evidence>
<evidence type="ECO:0000256" key="4">
    <source>
        <dbReference type="ARBA" id="ARBA00022842"/>
    </source>
</evidence>
<dbReference type="PRINTS" id="PR00377">
    <property type="entry name" value="IMPHPHTASES"/>
</dbReference>
<dbReference type="EMBL" id="AP018400">
    <property type="protein sequence ID" value="BBA92427.1"/>
    <property type="molecule type" value="Genomic_DNA"/>
</dbReference>
<keyword evidence="3" id="KW-0378">Hydrolase</keyword>
<evidence type="ECO:0000313" key="7">
    <source>
        <dbReference type="Proteomes" id="UP000269331"/>
    </source>
</evidence>
<dbReference type="Gene3D" id="3.40.190.80">
    <property type="match status" value="1"/>
</dbReference>
<dbReference type="Proteomes" id="UP000269331">
    <property type="component" value="Chromosome"/>
</dbReference>
<reference evidence="6 7" key="1">
    <citation type="journal article" date="2018" name="Genome Biol. Evol.">
        <title>Complete Genome Sequence of Streptococcus ruminantium sp. nov. GUT-187T (=DSM 104980T =JCM 31869T), the Type Strain of S. ruminantium, and Comparison with Genome Sequences of Streptococcus suis Strains.</title>
        <authorList>
            <person name="Tohya M."/>
            <person name="Sekizaki T."/>
            <person name="Miyoshi-Akiyama T."/>
        </authorList>
    </citation>
    <scope>NUCLEOTIDE SEQUENCE [LARGE SCALE GENOMIC DNA]</scope>
    <source>
        <strain evidence="6 7">GUT187T</strain>
    </source>
</reference>
<evidence type="ECO:0000313" key="6">
    <source>
        <dbReference type="EMBL" id="BBA92427.1"/>
    </source>
</evidence>
<keyword evidence="4 5" id="KW-0460">Magnesium</keyword>
<accession>A0A2Z5TM68</accession>
<organism evidence="6 7">
    <name type="scientific">Streptococcus ruminantium</name>
    <dbReference type="NCBI Taxonomy" id="1917441"/>
    <lineage>
        <taxon>Bacteria</taxon>
        <taxon>Bacillati</taxon>
        <taxon>Bacillota</taxon>
        <taxon>Bacilli</taxon>
        <taxon>Lactobacillales</taxon>
        <taxon>Streptococcaceae</taxon>
        <taxon>Streptococcus</taxon>
    </lineage>
</organism>
<dbReference type="Gene3D" id="3.30.540.10">
    <property type="entry name" value="Fructose-1,6-Bisphosphatase, subunit A, domain 1"/>
    <property type="match status" value="1"/>
</dbReference>
<comment type="cofactor">
    <cofactor evidence="1 5">
        <name>Mg(2+)</name>
        <dbReference type="ChEBI" id="CHEBI:18420"/>
    </cofactor>
</comment>
<dbReference type="KEGG" id="srq:SR187_4095"/>
<name>A0A2Z5TM68_9STRE</name>
<evidence type="ECO:0000256" key="2">
    <source>
        <dbReference type="ARBA" id="ARBA00022723"/>
    </source>
</evidence>
<feature type="binding site" evidence="5">
    <location>
        <position position="86"/>
    </location>
    <ligand>
        <name>Mg(2+)</name>
        <dbReference type="ChEBI" id="CHEBI:18420"/>
        <label>1</label>
        <note>catalytic</note>
    </ligand>
</feature>
<dbReference type="FunFam" id="3.30.540.10:FF:000003">
    <property type="entry name" value="Inositol-1-monophosphatase"/>
    <property type="match status" value="1"/>
</dbReference>
<evidence type="ECO:0000256" key="1">
    <source>
        <dbReference type="ARBA" id="ARBA00001946"/>
    </source>
</evidence>
<evidence type="ECO:0000256" key="3">
    <source>
        <dbReference type="ARBA" id="ARBA00022801"/>
    </source>
</evidence>
<dbReference type="GeneID" id="52229378"/>
<keyword evidence="2 5" id="KW-0479">Metal-binding</keyword>
<dbReference type="OrthoDB" id="9772456at2"/>
<dbReference type="GO" id="GO:0008934">
    <property type="term" value="F:inositol monophosphate 1-phosphatase activity"/>
    <property type="evidence" value="ECO:0007669"/>
    <property type="project" value="TreeGrafter"/>
</dbReference>
<sequence length="252" mass="28151">MEGKYQLAQSLVLEAGEFLRQHINDELQIEEKAGFTDLVTHLDRQVQEQLAHHIQSCYPQDRILGEEGKDILSVSDGNVWVIDPIDGTANFIAQKNDFAIMVAYFEDGVGQFGIIYDVIRDKLFHGGGVFPVYCNQKRLESPELRPLRQSLIGVNAQLYAANEHGVADLALQSLGTRSVGSAGIGFSHVFEGRLFAYASCLCLWDYAAASIIGHSLDLTMLSFEELDLSYGKREFVMLVSNAHLEEVKEYLF</sequence>
<dbReference type="CDD" id="cd01637">
    <property type="entry name" value="IMPase_like"/>
    <property type="match status" value="1"/>
</dbReference>
<gene>
    <name evidence="6" type="ORF">SR187_4095</name>
</gene>
<feature type="binding site" evidence="5">
    <location>
        <position position="85"/>
    </location>
    <ligand>
        <name>Mg(2+)</name>
        <dbReference type="ChEBI" id="CHEBI:18420"/>
        <label>1</label>
        <note>catalytic</note>
    </ligand>
</feature>
<feature type="binding site" evidence="5">
    <location>
        <position position="66"/>
    </location>
    <ligand>
        <name>Mg(2+)</name>
        <dbReference type="ChEBI" id="CHEBI:18420"/>
        <label>1</label>
        <note>catalytic</note>
    </ligand>
</feature>
<dbReference type="GO" id="GO:0006020">
    <property type="term" value="P:inositol metabolic process"/>
    <property type="evidence" value="ECO:0007669"/>
    <property type="project" value="TreeGrafter"/>
</dbReference>
<dbReference type="GO" id="GO:0046872">
    <property type="term" value="F:metal ion binding"/>
    <property type="evidence" value="ECO:0007669"/>
    <property type="project" value="UniProtKB-KW"/>
</dbReference>
<dbReference type="AlphaFoldDB" id="A0A2Z5TM68"/>